<dbReference type="InterPro" id="IPR021692">
    <property type="entry name" value="Tle3_C"/>
</dbReference>
<dbReference type="AlphaFoldDB" id="A0A645FBL2"/>
<dbReference type="EMBL" id="VSSQ01056898">
    <property type="protein sequence ID" value="MPN10729.1"/>
    <property type="molecule type" value="Genomic_DNA"/>
</dbReference>
<evidence type="ECO:0000259" key="1">
    <source>
        <dbReference type="Pfam" id="PF11678"/>
    </source>
</evidence>
<reference evidence="2" key="1">
    <citation type="submission" date="2019-08" db="EMBL/GenBank/DDBJ databases">
        <authorList>
            <person name="Kucharzyk K."/>
            <person name="Murdoch R.W."/>
            <person name="Higgins S."/>
            <person name="Loffler F."/>
        </authorList>
    </citation>
    <scope>NUCLEOTIDE SEQUENCE</scope>
</reference>
<evidence type="ECO:0000313" key="2">
    <source>
        <dbReference type="EMBL" id="MPN10729.1"/>
    </source>
</evidence>
<organism evidence="2">
    <name type="scientific">bioreactor metagenome</name>
    <dbReference type="NCBI Taxonomy" id="1076179"/>
    <lineage>
        <taxon>unclassified sequences</taxon>
        <taxon>metagenomes</taxon>
        <taxon>ecological metagenomes</taxon>
    </lineage>
</organism>
<sequence length="111" mass="13013">MKRYLSESPNATDHSTILTNPEHSAEVVAYDVAVGIVDPCKITAEDMNQFRRFAHWMYMEDSRLDAEGFKHYWKLGLFKSHQVQYTYNHAHMVANTDISNERQQNFFGLLR</sequence>
<proteinExistence type="predicted"/>
<protein>
    <recommendedName>
        <fullName evidence="1">Antibacterial effector protein Tle3 C-terminal domain-containing protein</fullName>
    </recommendedName>
</protein>
<accession>A0A645FBL2</accession>
<feature type="domain" description="Antibacterial effector protein Tle3 C-terminal" evidence="1">
    <location>
        <begin position="13"/>
        <end position="79"/>
    </location>
</feature>
<gene>
    <name evidence="2" type="ORF">SDC9_158026</name>
</gene>
<name>A0A645FBL2_9ZZZZ</name>
<comment type="caution">
    <text evidence="2">The sequence shown here is derived from an EMBL/GenBank/DDBJ whole genome shotgun (WGS) entry which is preliminary data.</text>
</comment>
<dbReference type="Pfam" id="PF11678">
    <property type="entry name" value="Tle3_C"/>
    <property type="match status" value="1"/>
</dbReference>